<keyword evidence="6" id="KW-1015">Disulfide bond</keyword>
<sequence length="197" mass="20818">MAMAKSGSSCHVHGLFIFGLLVLVQRSAASQFTVGGKSGWTVPPDNRTVYNQWAETMRFKIGDSLLFVYPASSDSVLRETKEDYDNCSTSSYIAKYTDGHTVFTFNQSGPYYFISGNRDSCLKNEKLVVVVLAERTKSAPPSPAPAAHHPPSSPPSPAAEPPPSPPPPPPPNGAASFAAGVIGSVGAFALSSLLVAF</sequence>
<feature type="chain" id="PRO_5041965375" description="Phytocyanin domain-containing protein" evidence="12">
    <location>
        <begin position="30"/>
        <end position="197"/>
    </location>
</feature>
<dbReference type="Pfam" id="PF02298">
    <property type="entry name" value="Cu_bind_like"/>
    <property type="match status" value="1"/>
</dbReference>
<dbReference type="Proteomes" id="UP001279734">
    <property type="component" value="Unassembled WGS sequence"/>
</dbReference>
<evidence type="ECO:0000256" key="5">
    <source>
        <dbReference type="ARBA" id="ARBA00023136"/>
    </source>
</evidence>
<evidence type="ECO:0000256" key="3">
    <source>
        <dbReference type="ARBA" id="ARBA00022622"/>
    </source>
</evidence>
<keyword evidence="11" id="KW-0812">Transmembrane</keyword>
<keyword evidence="5 11" id="KW-0472">Membrane</keyword>
<dbReference type="InterPro" id="IPR041846">
    <property type="entry name" value="ENL_dom"/>
</dbReference>
<protein>
    <recommendedName>
        <fullName evidence="13">Phytocyanin domain-containing protein</fullName>
    </recommendedName>
</protein>
<dbReference type="InterPro" id="IPR039391">
    <property type="entry name" value="Phytocyanin-like"/>
</dbReference>
<dbReference type="SUPFAM" id="SSF49503">
    <property type="entry name" value="Cupredoxins"/>
    <property type="match status" value="1"/>
</dbReference>
<evidence type="ECO:0000256" key="7">
    <source>
        <dbReference type="ARBA" id="ARBA00023180"/>
    </source>
</evidence>
<accession>A0AAD3XS41</accession>
<name>A0AAD3XS41_NEPGR</name>
<feature type="signal peptide" evidence="12">
    <location>
        <begin position="1"/>
        <end position="29"/>
    </location>
</feature>
<evidence type="ECO:0000313" key="14">
    <source>
        <dbReference type="EMBL" id="GMH14416.1"/>
    </source>
</evidence>
<reference evidence="14" key="1">
    <citation type="submission" date="2023-05" db="EMBL/GenBank/DDBJ databases">
        <title>Nepenthes gracilis genome sequencing.</title>
        <authorList>
            <person name="Fukushima K."/>
        </authorList>
    </citation>
    <scope>NUCLEOTIDE SEQUENCE</scope>
    <source>
        <strain evidence="14">SING2019-196</strain>
    </source>
</reference>
<dbReference type="InterPro" id="IPR003245">
    <property type="entry name" value="Phytocyanin_dom"/>
</dbReference>
<dbReference type="InterPro" id="IPR008972">
    <property type="entry name" value="Cupredoxin"/>
</dbReference>
<evidence type="ECO:0000256" key="2">
    <source>
        <dbReference type="ARBA" id="ARBA00022475"/>
    </source>
</evidence>
<keyword evidence="4 12" id="KW-0732">Signal</keyword>
<proteinExistence type="inferred from homology"/>
<keyword evidence="8" id="KW-0449">Lipoprotein</keyword>
<dbReference type="GO" id="GO:0098552">
    <property type="term" value="C:side of membrane"/>
    <property type="evidence" value="ECO:0007669"/>
    <property type="project" value="UniProtKB-KW"/>
</dbReference>
<feature type="compositionally biased region" description="Pro residues" evidence="10">
    <location>
        <begin position="151"/>
        <end position="172"/>
    </location>
</feature>
<keyword evidence="3" id="KW-0336">GPI-anchor</keyword>
<dbReference type="Gene3D" id="2.60.40.420">
    <property type="entry name" value="Cupredoxins - blue copper proteins"/>
    <property type="match status" value="1"/>
</dbReference>
<evidence type="ECO:0000256" key="6">
    <source>
        <dbReference type="ARBA" id="ARBA00023157"/>
    </source>
</evidence>
<evidence type="ECO:0000256" key="10">
    <source>
        <dbReference type="SAM" id="MobiDB-lite"/>
    </source>
</evidence>
<feature type="domain" description="Phytocyanin" evidence="13">
    <location>
        <begin position="30"/>
        <end position="133"/>
    </location>
</feature>
<evidence type="ECO:0000256" key="8">
    <source>
        <dbReference type="ARBA" id="ARBA00023288"/>
    </source>
</evidence>
<comment type="caution">
    <text evidence="14">The sequence shown here is derived from an EMBL/GenBank/DDBJ whole genome shotgun (WGS) entry which is preliminary data.</text>
</comment>
<keyword evidence="15" id="KW-1185">Reference proteome</keyword>
<evidence type="ECO:0000313" key="15">
    <source>
        <dbReference type="Proteomes" id="UP001279734"/>
    </source>
</evidence>
<evidence type="ECO:0000256" key="12">
    <source>
        <dbReference type="SAM" id="SignalP"/>
    </source>
</evidence>
<dbReference type="FunFam" id="2.60.40.420:FF:000010">
    <property type="entry name" value="Early nodulin-like protein 1"/>
    <property type="match status" value="1"/>
</dbReference>
<feature type="transmembrane region" description="Helical" evidence="11">
    <location>
        <begin position="174"/>
        <end position="196"/>
    </location>
</feature>
<dbReference type="PANTHER" id="PTHR33021:SF253">
    <property type="entry name" value="EARLY NODULIN-LIKE PROTEIN 9"/>
    <property type="match status" value="1"/>
</dbReference>
<comment type="similarity">
    <text evidence="9">Belongs to the early nodulin-like (ENODL) family.</text>
</comment>
<dbReference type="CDD" id="cd11019">
    <property type="entry name" value="OsENODL1_like"/>
    <property type="match status" value="1"/>
</dbReference>
<comment type="subcellular location">
    <subcellularLocation>
        <location evidence="1">Cell membrane</location>
        <topology evidence="1">Lipid-anchor</topology>
        <topology evidence="1">GPI-anchor</topology>
    </subcellularLocation>
</comment>
<evidence type="ECO:0000259" key="13">
    <source>
        <dbReference type="PROSITE" id="PS51485"/>
    </source>
</evidence>
<evidence type="ECO:0000256" key="11">
    <source>
        <dbReference type="SAM" id="Phobius"/>
    </source>
</evidence>
<dbReference type="EMBL" id="BSYO01000014">
    <property type="protein sequence ID" value="GMH14416.1"/>
    <property type="molecule type" value="Genomic_DNA"/>
</dbReference>
<feature type="region of interest" description="Disordered" evidence="10">
    <location>
        <begin position="139"/>
        <end position="174"/>
    </location>
</feature>
<dbReference type="AlphaFoldDB" id="A0AAD3XS41"/>
<keyword evidence="7" id="KW-0325">Glycoprotein</keyword>
<keyword evidence="2" id="KW-1003">Cell membrane</keyword>
<keyword evidence="11" id="KW-1133">Transmembrane helix</keyword>
<dbReference type="PANTHER" id="PTHR33021">
    <property type="entry name" value="BLUE COPPER PROTEIN"/>
    <property type="match status" value="1"/>
</dbReference>
<dbReference type="GO" id="GO:0009055">
    <property type="term" value="F:electron transfer activity"/>
    <property type="evidence" value="ECO:0007669"/>
    <property type="project" value="InterPro"/>
</dbReference>
<evidence type="ECO:0000256" key="9">
    <source>
        <dbReference type="ARBA" id="ARBA00035011"/>
    </source>
</evidence>
<evidence type="ECO:0000256" key="1">
    <source>
        <dbReference type="ARBA" id="ARBA00004609"/>
    </source>
</evidence>
<organism evidence="14 15">
    <name type="scientific">Nepenthes gracilis</name>
    <name type="common">Slender pitcher plant</name>
    <dbReference type="NCBI Taxonomy" id="150966"/>
    <lineage>
        <taxon>Eukaryota</taxon>
        <taxon>Viridiplantae</taxon>
        <taxon>Streptophyta</taxon>
        <taxon>Embryophyta</taxon>
        <taxon>Tracheophyta</taxon>
        <taxon>Spermatophyta</taxon>
        <taxon>Magnoliopsida</taxon>
        <taxon>eudicotyledons</taxon>
        <taxon>Gunneridae</taxon>
        <taxon>Pentapetalae</taxon>
        <taxon>Caryophyllales</taxon>
        <taxon>Nepenthaceae</taxon>
        <taxon>Nepenthes</taxon>
    </lineage>
</organism>
<evidence type="ECO:0000256" key="4">
    <source>
        <dbReference type="ARBA" id="ARBA00022729"/>
    </source>
</evidence>
<dbReference type="GO" id="GO:0005886">
    <property type="term" value="C:plasma membrane"/>
    <property type="evidence" value="ECO:0007669"/>
    <property type="project" value="UniProtKB-SubCell"/>
</dbReference>
<gene>
    <name evidence="14" type="ORF">Nepgr_016257</name>
</gene>
<dbReference type="PROSITE" id="PS51485">
    <property type="entry name" value="PHYTOCYANIN"/>
    <property type="match status" value="1"/>
</dbReference>